<evidence type="ECO:0000259" key="2">
    <source>
        <dbReference type="Pfam" id="PF20415"/>
    </source>
</evidence>
<protein>
    <recommendedName>
        <fullName evidence="2">DUF6699 domain-containing protein</fullName>
    </recommendedName>
</protein>
<feature type="domain" description="DUF6699" evidence="2">
    <location>
        <begin position="63"/>
        <end position="201"/>
    </location>
</feature>
<comment type="caution">
    <text evidence="3">The sequence shown here is derived from an EMBL/GenBank/DDBJ whole genome shotgun (WGS) entry which is preliminary data.</text>
</comment>
<evidence type="ECO:0000313" key="4">
    <source>
        <dbReference type="Proteomes" id="UP001215280"/>
    </source>
</evidence>
<sequence>MSLKEVRWKLTVDEYASRDSPESWTSPLSATPHSPVPVPPPPPTPNPVTLQVHPALSAAHALQLDLSFPSEAFRSNPQLTQSLLDAPACTPPRSQVEIIVGLADGAVQVRLESKHCGRRGLPVTVGDVLTTIHKYLRQYDNGRRPIQAEPYMWRRIATVNGYCAGHDPQRLAANMAVEHQGQGRIVDHLLGHTQFAGLDLQAKEPDHFWKLNLKRPARYIYSLGVSISIPILYLYLDPLCLAPRNAIAVYSDKAVPRTAFISVSLMTLGTFRSRGHFWIGFKKNWLENELEKHKFSKAEKFSLTGSINLGVAEAVVERSGLGDTFSYANRM</sequence>
<dbReference type="AlphaFoldDB" id="A0AAD7K448"/>
<proteinExistence type="predicted"/>
<dbReference type="InterPro" id="IPR046522">
    <property type="entry name" value="DUF6699"/>
</dbReference>
<name>A0AAD7K448_9AGAR</name>
<organism evidence="3 4">
    <name type="scientific">Mycena maculata</name>
    <dbReference type="NCBI Taxonomy" id="230809"/>
    <lineage>
        <taxon>Eukaryota</taxon>
        <taxon>Fungi</taxon>
        <taxon>Dikarya</taxon>
        <taxon>Basidiomycota</taxon>
        <taxon>Agaricomycotina</taxon>
        <taxon>Agaricomycetes</taxon>
        <taxon>Agaricomycetidae</taxon>
        <taxon>Agaricales</taxon>
        <taxon>Marasmiineae</taxon>
        <taxon>Mycenaceae</taxon>
        <taxon>Mycena</taxon>
    </lineage>
</organism>
<feature type="compositionally biased region" description="Pro residues" evidence="1">
    <location>
        <begin position="34"/>
        <end position="46"/>
    </location>
</feature>
<reference evidence="3" key="1">
    <citation type="submission" date="2023-03" db="EMBL/GenBank/DDBJ databases">
        <title>Massive genome expansion in bonnet fungi (Mycena s.s.) driven by repeated elements and novel gene families across ecological guilds.</title>
        <authorList>
            <consortium name="Lawrence Berkeley National Laboratory"/>
            <person name="Harder C.B."/>
            <person name="Miyauchi S."/>
            <person name="Viragh M."/>
            <person name="Kuo A."/>
            <person name="Thoen E."/>
            <person name="Andreopoulos B."/>
            <person name="Lu D."/>
            <person name="Skrede I."/>
            <person name="Drula E."/>
            <person name="Henrissat B."/>
            <person name="Morin E."/>
            <person name="Kohler A."/>
            <person name="Barry K."/>
            <person name="LaButti K."/>
            <person name="Morin E."/>
            <person name="Salamov A."/>
            <person name="Lipzen A."/>
            <person name="Mereny Z."/>
            <person name="Hegedus B."/>
            <person name="Baldrian P."/>
            <person name="Stursova M."/>
            <person name="Weitz H."/>
            <person name="Taylor A."/>
            <person name="Grigoriev I.V."/>
            <person name="Nagy L.G."/>
            <person name="Martin F."/>
            <person name="Kauserud H."/>
        </authorList>
    </citation>
    <scope>NUCLEOTIDE SEQUENCE</scope>
    <source>
        <strain evidence="3">CBHHK188m</strain>
    </source>
</reference>
<dbReference type="EMBL" id="JARJLG010000010">
    <property type="protein sequence ID" value="KAJ7777677.1"/>
    <property type="molecule type" value="Genomic_DNA"/>
</dbReference>
<dbReference type="Proteomes" id="UP001215280">
    <property type="component" value="Unassembled WGS sequence"/>
</dbReference>
<gene>
    <name evidence="3" type="ORF">DFH07DRAFT_936691</name>
</gene>
<keyword evidence="4" id="KW-1185">Reference proteome</keyword>
<dbReference type="Pfam" id="PF20415">
    <property type="entry name" value="DUF6699"/>
    <property type="match status" value="1"/>
</dbReference>
<feature type="region of interest" description="Disordered" evidence="1">
    <location>
        <begin position="15"/>
        <end position="47"/>
    </location>
</feature>
<evidence type="ECO:0000256" key="1">
    <source>
        <dbReference type="SAM" id="MobiDB-lite"/>
    </source>
</evidence>
<evidence type="ECO:0000313" key="3">
    <source>
        <dbReference type="EMBL" id="KAJ7777677.1"/>
    </source>
</evidence>
<accession>A0AAD7K448</accession>